<dbReference type="Proteomes" id="UP000283063">
    <property type="component" value="Chromosome"/>
</dbReference>
<evidence type="ECO:0000313" key="2">
    <source>
        <dbReference type="Proteomes" id="UP000283063"/>
    </source>
</evidence>
<organism evidence="1 2">
    <name type="scientific">Parasedimentitalea marina</name>
    <dbReference type="NCBI Taxonomy" id="2483033"/>
    <lineage>
        <taxon>Bacteria</taxon>
        <taxon>Pseudomonadati</taxon>
        <taxon>Pseudomonadota</taxon>
        <taxon>Alphaproteobacteria</taxon>
        <taxon>Rhodobacterales</taxon>
        <taxon>Paracoccaceae</taxon>
        <taxon>Parasedimentitalea</taxon>
    </lineage>
</organism>
<keyword evidence="2" id="KW-1185">Reference proteome</keyword>
<gene>
    <name evidence="1" type="ORF">EBB79_13020</name>
</gene>
<sequence length="81" mass="9190">MMIARIWMSLLRSVSCVIYWIWSYMLKSRVRLISIEGGIAAMAPAFEYREMADGMFAPGVDYELAPCQGGECADHIRSLPR</sequence>
<evidence type="ECO:0000313" key="1">
    <source>
        <dbReference type="EMBL" id="AZV78703.1"/>
    </source>
</evidence>
<dbReference type="AlphaFoldDB" id="A0A3T0N3T7"/>
<protein>
    <submittedName>
        <fullName evidence="1">Uncharacterized protein</fullName>
    </submittedName>
</protein>
<accession>A0A3T0N3T7</accession>
<dbReference type="EMBL" id="CP033219">
    <property type="protein sequence ID" value="AZV78703.1"/>
    <property type="molecule type" value="Genomic_DNA"/>
</dbReference>
<dbReference type="KEGG" id="sedi:EBB79_13020"/>
<name>A0A3T0N3T7_9RHOB</name>
<proteinExistence type="predicted"/>
<reference evidence="1 2" key="1">
    <citation type="submission" date="2018-10" db="EMBL/GenBank/DDBJ databases">
        <title>Parasedimentitalea marina sp. nov., a psychrophilic bacterium isolated from deep seawater of the New Britain Trench.</title>
        <authorList>
            <person name="Cao J."/>
        </authorList>
    </citation>
    <scope>NUCLEOTIDE SEQUENCE [LARGE SCALE GENOMIC DNA]</scope>
    <source>
        <strain evidence="1 2">W43</strain>
    </source>
</reference>